<feature type="domain" description="Glycoprotein Gc C-terminal bunyavirales" evidence="21">
    <location>
        <begin position="1391"/>
        <end position="1610"/>
    </location>
</feature>
<feature type="compositionally biased region" description="Polar residues" evidence="18">
    <location>
        <begin position="204"/>
        <end position="215"/>
    </location>
</feature>
<sequence>KAENGTRQAAGNFSKKDMRHTSMFNLKVEYVVGCVILCHLADIAWCGDISSHGVPVHLSSHGKANTTTIQEGRNVTMVQKNVTILPERIDKAENGTRQAAGNFSGTLKPKRTYSTNFSSPIGLFKRWLHAVTQSRNKTTTKPSKLQPVKRKGRVDLTLHTRGRKTETPSGKVTKFLSRSTRILTITGKPSAMPTTGDVEGPGEGTSTNQSMDVSGNQTASLGLTTVVSVTSQNSTNTVAILTTSSVTKQSSTEPSTPSSQQPNTTEAAAVALQTNTPTTDAPFISDSTLTVPESTTSGHHARKLLEVVQNSSTEAVDVLTNSSVSAATPSAHSTLALETSKPPDATVAIAQNTTNATLKPTSTTAAPSKSEPDKAVTPTNVSRQRRKTNDWTRMLHITVHSPEDGSDISTAELSVRTMTNHSVPAQYSDQNRHENTRFFSLDLDSDVWDYKSTNLPGQRVSIICAKGALEGKLGEVYPHVEIKDLWPSKTSENLTACEFANTCPGTPVDVKLPNVNYDNIKVMSTPDMPVVIINYLTTHYGFLDYNMMFHFENRGCLYLIPIRSNYCWFLRSEKVFSPVSTIVIERKFLTAESKMLMCAIKRVGHGEVKGTWKYVKQPIRIWFKDDRTMGMRKLLSVQVKQQTKVKTNTYCHSRSHLIPIEQHQLHTKVRAVPRPRIAICNDSVITELPLGQEHGCYSVGKVKVHYQCTPEEHAVQVPNECNITVSENCAAGEVCFLVNLNGQGHVSSAVVGHSPSVKRCLNSCMFKFKKTSELDVLFTCPGGKQHRVQTNVVDIQCPMHEMLGRAALYICRATYRPKALYFTLFWLTFGYVCFCLVMEVLKITVLITCKVINFCMEKADKTRGYCEHCKLWVNSYQEWWDHKSCCACKCPFCSLSFARREFPRHAEECTSRSVKLENINAVLAVRRTPRILIWIAVALTRYFKTVCRLSWATVLIVMCLLIISPVQGLKTGPLPDGIWDEYENEVLNCKENCIKALDSCICEDVDHSSKTEFSTMRKLSSVVVQGPTPSQPEKIHRILKSIDVEAPWGTLHVPESYTPAQSAKHISLTWESSQAVGDKIVLSGRSSTVLKLEPKTSTVWTMENKEASEKKTLTISILDFTQIYSAEFLYATGDRNIKTWSEGSCSGDCPLNCGCNTQTCHTQNWMNVRNWRCNPTWCWRVGTGCSCCASDITELYADWLATIWKIEHKKTAVIACVEFDHEQRVCESVEAGVEVQLGPVKVEFSDPFGENQILNQRIALFHKVPKMSTHVDLFHNFGVTSATSFCNIESCTHGTVGDYQIYDPDVFVLDDATSANYFKKLNNKTRVWMSWEGISVSYYCNPGDWTTCVTDGIVERNSEAFANVFKSETNYSTTHFFHSSRVVSEGKALSLDLKARPLSSGGDITAYITVDGLELYSKEIHLEGLKISMGSCTGCFACNLGATCSFTLAIRRPERFNLHITSDTAGVVVPDTSFLVEADRFNTYNIKIFSVEKDTNVCIKILEGKFCKTCPKENLVACKRFSFENPKEVALEHRSTIFAKSTQSCGNSTLSCMLSGTKSFFSGIGGFFNGYFGSILKGILSTVLPIALIVLTIFFGPKLSFVLRLCKKGRALKSLSYEPMKQITDIDEFLKKETSSDEGKNFLKSVLGPKLKPA</sequence>
<keyword evidence="4" id="KW-1168">Fusion of virus membrane with host membrane</keyword>
<evidence type="ECO:0000259" key="20">
    <source>
        <dbReference type="Pfam" id="PF01561"/>
    </source>
</evidence>
<organism evidence="23 24">
    <name type="scientific">Issyk-Kul virus</name>
    <dbReference type="NCBI Taxonomy" id="1453408"/>
    <lineage>
        <taxon>Viruses</taxon>
        <taxon>Riboviria</taxon>
        <taxon>Orthornavirae</taxon>
        <taxon>Negarnaviricota</taxon>
        <taxon>Polyploviricotina</taxon>
        <taxon>Bunyaviricetes</taxon>
        <taxon>Hareavirales</taxon>
        <taxon>Nairoviridae</taxon>
        <taxon>Orthonairovirus</taxon>
        <taxon>Orthonairovirus issykkulense</taxon>
    </lineage>
</organism>
<feature type="non-terminal residue" evidence="23">
    <location>
        <position position="1"/>
    </location>
</feature>
<feature type="region of interest" description="Disordered" evidence="18">
    <location>
        <begin position="244"/>
        <end position="297"/>
    </location>
</feature>
<evidence type="ECO:0000256" key="18">
    <source>
        <dbReference type="SAM" id="MobiDB-lite"/>
    </source>
</evidence>
<keyword evidence="10" id="KW-0946">Virion</keyword>
<feature type="region of interest" description="Disordered" evidence="18">
    <location>
        <begin position="187"/>
        <end position="215"/>
    </location>
</feature>
<evidence type="ECO:0000256" key="17">
    <source>
        <dbReference type="ARBA" id="ARBA00031199"/>
    </source>
</evidence>
<evidence type="ECO:0000313" key="23">
    <source>
        <dbReference type="EMBL" id="AII79367.1"/>
    </source>
</evidence>
<evidence type="ECO:0000256" key="14">
    <source>
        <dbReference type="ARBA" id="ARBA00023180"/>
    </source>
</evidence>
<evidence type="ECO:0000313" key="24">
    <source>
        <dbReference type="Proteomes" id="UP000133898"/>
    </source>
</evidence>
<accession>A0A076JUC6</accession>
<keyword evidence="13" id="KW-1015">Disulfide bond</keyword>
<evidence type="ECO:0000256" key="2">
    <source>
        <dbReference type="ARBA" id="ARBA00004381"/>
    </source>
</evidence>
<dbReference type="Pfam" id="PF01561">
    <property type="entry name" value="Hanta_Gc_N"/>
    <property type="match status" value="1"/>
</dbReference>
<keyword evidence="16" id="KW-1160">Virus entry into host cell</keyword>
<feature type="region of interest" description="Disordered" evidence="18">
    <location>
        <begin position="352"/>
        <end position="388"/>
    </location>
</feature>
<feature type="transmembrane region" description="Helical" evidence="19">
    <location>
        <begin position="949"/>
        <end position="966"/>
    </location>
</feature>
<keyword evidence="15" id="KW-1038">Host endoplasmic reticulum</keyword>
<feature type="domain" description="Structural glycoprotein Gn nairovirus" evidence="22">
    <location>
        <begin position="648"/>
        <end position="968"/>
    </location>
</feature>
<reference evidence="24" key="1">
    <citation type="journal article" date="2015" name="Genome Announc.">
        <title>Complete Genomic Sequence of Issyk-Kul Virus.</title>
        <authorList>
            <person name="Atkinson B."/>
            <person name="Marston D.A."/>
            <person name="Ellis R.J."/>
            <person name="Fooks A.R."/>
            <person name="Hewson R."/>
        </authorList>
    </citation>
    <scope>NUCLEOTIDE SEQUENCE [LARGE SCALE GENOMIC DNA]</scope>
</reference>
<keyword evidence="6" id="KW-0945">Host-virus interaction</keyword>
<keyword evidence="11" id="KW-1043">Host membrane</keyword>
<name>A0A076JUC6_9VIRU</name>
<evidence type="ECO:0000256" key="8">
    <source>
        <dbReference type="ARBA" id="ARBA00022804"/>
    </source>
</evidence>
<dbReference type="EMBL" id="KF892056">
    <property type="protein sequence ID" value="AII79367.1"/>
    <property type="molecule type" value="Viral_cRNA"/>
</dbReference>
<evidence type="ECO:0000259" key="21">
    <source>
        <dbReference type="Pfam" id="PF20682"/>
    </source>
</evidence>
<dbReference type="Pfam" id="PF20726">
    <property type="entry name" value="Nairovirus_Gn"/>
    <property type="match status" value="1"/>
</dbReference>
<keyword evidence="5" id="KW-1170">Fusion of virus membrane with host endosomal membrane</keyword>
<comment type="subcellular location">
    <subcellularLocation>
        <location evidence="1">Host Golgi apparatus membrane</location>
        <topology evidence="1">Single-pass type I membrane protein</topology>
    </subcellularLocation>
    <subcellularLocation>
        <location evidence="3">Host endoplasmic reticulum membrane</location>
        <topology evidence="3">Single-pass type I membrane protein</topology>
    </subcellularLocation>
    <subcellularLocation>
        <location evidence="2">Virion membrane</location>
        <topology evidence="2">Single-pass membrane protein</topology>
    </subcellularLocation>
</comment>
<dbReference type="GO" id="GO:0019062">
    <property type="term" value="P:virion attachment to host cell"/>
    <property type="evidence" value="ECO:0007669"/>
    <property type="project" value="UniProtKB-KW"/>
</dbReference>
<evidence type="ECO:0000256" key="3">
    <source>
        <dbReference type="ARBA" id="ARBA00004482"/>
    </source>
</evidence>
<dbReference type="InterPro" id="IPR048801">
    <property type="entry name" value="Gn_nairovirus"/>
</dbReference>
<dbReference type="Gene3D" id="1.10.8.1320">
    <property type="match status" value="1"/>
</dbReference>
<keyword evidence="9" id="KW-1040">Host Golgi apparatus</keyword>
<feature type="compositionally biased region" description="Low complexity" evidence="18">
    <location>
        <begin position="247"/>
        <end position="265"/>
    </location>
</feature>
<dbReference type="GO" id="GO:0046718">
    <property type="term" value="P:symbiont entry into host cell"/>
    <property type="evidence" value="ECO:0007669"/>
    <property type="project" value="UniProtKB-KW"/>
</dbReference>
<evidence type="ECO:0000256" key="4">
    <source>
        <dbReference type="ARBA" id="ARBA00022506"/>
    </source>
</evidence>
<keyword evidence="19" id="KW-0812">Transmembrane</keyword>
<evidence type="ECO:0000256" key="15">
    <source>
        <dbReference type="ARBA" id="ARBA00023184"/>
    </source>
</evidence>
<dbReference type="GO" id="GO:0044167">
    <property type="term" value="C:host cell endoplasmic reticulum membrane"/>
    <property type="evidence" value="ECO:0007669"/>
    <property type="project" value="UniProtKB-SubCell"/>
</dbReference>
<evidence type="ECO:0000256" key="7">
    <source>
        <dbReference type="ARBA" id="ARBA00022595"/>
    </source>
</evidence>
<feature type="compositionally biased region" description="Polar residues" evidence="18">
    <location>
        <begin position="272"/>
        <end position="297"/>
    </location>
</feature>
<evidence type="ECO:0000256" key="1">
    <source>
        <dbReference type="ARBA" id="ARBA00004244"/>
    </source>
</evidence>
<evidence type="ECO:0000256" key="5">
    <source>
        <dbReference type="ARBA" id="ARBA00022510"/>
    </source>
</evidence>
<dbReference type="Pfam" id="PF20682">
    <property type="entry name" value="Hanta_Gc_C"/>
    <property type="match status" value="1"/>
</dbReference>
<evidence type="ECO:0000256" key="6">
    <source>
        <dbReference type="ARBA" id="ARBA00022581"/>
    </source>
</evidence>
<dbReference type="GeneID" id="80549837"/>
<proteinExistence type="predicted"/>
<protein>
    <recommendedName>
        <fullName evidence="17">M polyprotein</fullName>
    </recommendedName>
</protein>
<keyword evidence="8" id="KW-1161">Viral attachment to host cell</keyword>
<feature type="transmembrane region" description="Helical" evidence="19">
    <location>
        <begin position="1583"/>
        <end position="1603"/>
    </location>
</feature>
<keyword evidence="19" id="KW-1133">Transmembrane helix</keyword>
<keyword evidence="7" id="KW-1162">Viral penetration into host cytoplasm</keyword>
<feature type="transmembrane region" description="Helical" evidence="19">
    <location>
        <begin position="819"/>
        <end position="841"/>
    </location>
</feature>
<dbReference type="RefSeq" id="YP_010839802.1">
    <property type="nucleotide sequence ID" value="NC_078132.1"/>
</dbReference>
<dbReference type="GO" id="GO:0039654">
    <property type="term" value="P:fusion of virus membrane with host endosome membrane"/>
    <property type="evidence" value="ECO:0007669"/>
    <property type="project" value="UniProtKB-KW"/>
</dbReference>
<evidence type="ECO:0000256" key="12">
    <source>
        <dbReference type="ARBA" id="ARBA00023136"/>
    </source>
</evidence>
<evidence type="ECO:0000256" key="16">
    <source>
        <dbReference type="ARBA" id="ARBA00023296"/>
    </source>
</evidence>
<evidence type="ECO:0000256" key="11">
    <source>
        <dbReference type="ARBA" id="ARBA00022870"/>
    </source>
</evidence>
<evidence type="ECO:0000256" key="19">
    <source>
        <dbReference type="SAM" id="Phobius"/>
    </source>
</evidence>
<dbReference type="InterPro" id="IPR002532">
    <property type="entry name" value="Hanta_Gc_N"/>
</dbReference>
<dbReference type="KEGG" id="vg:80549837"/>
<dbReference type="GO" id="GO:0044178">
    <property type="term" value="C:host cell Golgi membrane"/>
    <property type="evidence" value="ECO:0007669"/>
    <property type="project" value="UniProtKB-SubCell"/>
</dbReference>
<feature type="domain" description="Hantavirus glycoprotein Gc N-terminal" evidence="20">
    <location>
        <begin position="1063"/>
        <end position="1386"/>
    </location>
</feature>
<keyword evidence="12 19" id="KW-0472">Membrane</keyword>
<feature type="compositionally biased region" description="Polar residues" evidence="18">
    <location>
        <begin position="352"/>
        <end position="367"/>
    </location>
</feature>
<evidence type="ECO:0000256" key="9">
    <source>
        <dbReference type="ARBA" id="ARBA00022812"/>
    </source>
</evidence>
<keyword evidence="14" id="KW-0325">Glycoprotein</keyword>
<dbReference type="GO" id="GO:0055036">
    <property type="term" value="C:virion membrane"/>
    <property type="evidence" value="ECO:0007669"/>
    <property type="project" value="UniProtKB-SubCell"/>
</dbReference>
<evidence type="ECO:0000259" key="22">
    <source>
        <dbReference type="Pfam" id="PF20726"/>
    </source>
</evidence>
<keyword evidence="24" id="KW-1185">Reference proteome</keyword>
<dbReference type="Proteomes" id="UP000133898">
    <property type="component" value="Genome"/>
</dbReference>
<evidence type="ECO:0000256" key="10">
    <source>
        <dbReference type="ARBA" id="ARBA00022844"/>
    </source>
</evidence>
<dbReference type="InterPro" id="IPR048791">
    <property type="entry name" value="Gc_C_bunya"/>
</dbReference>
<evidence type="ECO:0000256" key="13">
    <source>
        <dbReference type="ARBA" id="ARBA00023157"/>
    </source>
</evidence>